<dbReference type="Proteomes" id="UP000663872">
    <property type="component" value="Unassembled WGS sequence"/>
</dbReference>
<sequence>MFQTLFLNKLESNKWTINRIDKKKILHERWWRQFAHVWQHFLFTVPLLRFLQKENPTIFYAGAYTMFSTHEIACISGLAAAHELGALYPFEKDALNVKQFDLSMNCVHGNCRNGKKTFLQRLTTFLLTILP</sequence>
<protein>
    <submittedName>
        <fullName evidence="1">Uncharacterized protein</fullName>
    </submittedName>
</protein>
<evidence type="ECO:0000313" key="1">
    <source>
        <dbReference type="EMBL" id="CAF3711647.1"/>
    </source>
</evidence>
<reference evidence="1" key="1">
    <citation type="submission" date="2021-02" db="EMBL/GenBank/DDBJ databases">
        <authorList>
            <person name="Nowell W R."/>
        </authorList>
    </citation>
    <scope>NUCLEOTIDE SEQUENCE</scope>
</reference>
<comment type="caution">
    <text evidence="1">The sequence shown here is derived from an EMBL/GenBank/DDBJ whole genome shotgun (WGS) entry which is preliminary data.</text>
</comment>
<dbReference type="EMBL" id="CAJNYT010005076">
    <property type="protein sequence ID" value="CAF3711647.1"/>
    <property type="molecule type" value="Genomic_DNA"/>
</dbReference>
<gene>
    <name evidence="1" type="ORF">GRG538_LOCUS29045</name>
</gene>
<dbReference type="AlphaFoldDB" id="A0A818VHY7"/>
<name>A0A818VHY7_9BILA</name>
<organism evidence="1 2">
    <name type="scientific">Rotaria socialis</name>
    <dbReference type="NCBI Taxonomy" id="392032"/>
    <lineage>
        <taxon>Eukaryota</taxon>
        <taxon>Metazoa</taxon>
        <taxon>Spiralia</taxon>
        <taxon>Gnathifera</taxon>
        <taxon>Rotifera</taxon>
        <taxon>Eurotatoria</taxon>
        <taxon>Bdelloidea</taxon>
        <taxon>Philodinida</taxon>
        <taxon>Philodinidae</taxon>
        <taxon>Rotaria</taxon>
    </lineage>
</organism>
<accession>A0A818VHY7</accession>
<proteinExistence type="predicted"/>
<evidence type="ECO:0000313" key="2">
    <source>
        <dbReference type="Proteomes" id="UP000663872"/>
    </source>
</evidence>